<name>A0ABS7ZHB5_9MICO</name>
<sequence>MNEDERTGRDRAGDDDEAFARLEAADPAAGTTPREGVLRAKVDALRAEDGAGLGAGLGAGHGVGAAAGDGGAGGRSEPGRDGVPDGVLDGAAPAGTKPGRVHAVRRQRLPWLAAACVAGVVAVGGGGYLLGSGTQAPGAADAAGHAEAAVVLGGGARGGEDSGGAGPATEQEGAADSASSTAGDSTMPSWYSSGRALFRADGLSGERGSAAAYGFDASRAATREGVARVAEALGAEGEPRWDYGSWAVGSPDGSGPSVWVSVDGTATFGYNDPAADPWRCEQVETSSGEDPREGSDSLAEGEACTPSGKAVSEDAATSALRDVMERLGTDPGGFEIVVEEQAPDDPARWVTAHQVIDGKRTGAQWSATVAPKGVAWLDGFLAETVDLGDYPVVSPAEAVERLGDPRYSGSAWPSRFADDGASLEPWAEPTAPTTPPAPPQVGDPVRWPVSDVEIVTARLGLALQHEEGGTTTVAPAYELSDADGTVWSVLAVADEAVDYSAAR</sequence>
<feature type="transmembrane region" description="Helical" evidence="2">
    <location>
        <begin position="109"/>
        <end position="130"/>
    </location>
</feature>
<gene>
    <name evidence="3" type="ORF">LEP48_13775</name>
</gene>
<feature type="region of interest" description="Disordered" evidence="1">
    <location>
        <begin position="282"/>
        <end position="313"/>
    </location>
</feature>
<comment type="caution">
    <text evidence="3">The sequence shown here is derived from an EMBL/GenBank/DDBJ whole genome shotgun (WGS) entry which is preliminary data.</text>
</comment>
<dbReference type="EMBL" id="JAIXCQ010000009">
    <property type="protein sequence ID" value="MCA5894407.1"/>
    <property type="molecule type" value="Genomic_DNA"/>
</dbReference>
<feature type="region of interest" description="Disordered" evidence="1">
    <location>
        <begin position="409"/>
        <end position="443"/>
    </location>
</feature>
<evidence type="ECO:0000256" key="2">
    <source>
        <dbReference type="SAM" id="Phobius"/>
    </source>
</evidence>
<dbReference type="Proteomes" id="UP001319870">
    <property type="component" value="Unassembled WGS sequence"/>
</dbReference>
<reference evidence="3 4" key="1">
    <citation type="submission" date="2021-09" db="EMBL/GenBank/DDBJ databases">
        <title>Isoptericola luteus sp. nov., a novel bacterium isolated from Harbin, the capital city of Heilongjiang province.</title>
        <authorList>
            <person name="Li J."/>
        </authorList>
    </citation>
    <scope>NUCLEOTIDE SEQUENCE [LARGE SCALE GENOMIC DNA]</scope>
    <source>
        <strain evidence="3 4">NEAU-Y5</strain>
    </source>
</reference>
<protein>
    <submittedName>
        <fullName evidence="3">Uncharacterized protein</fullName>
    </submittedName>
</protein>
<feature type="compositionally biased region" description="Pro residues" evidence="1">
    <location>
        <begin position="432"/>
        <end position="441"/>
    </location>
</feature>
<feature type="compositionally biased region" description="Basic and acidic residues" evidence="1">
    <location>
        <begin position="1"/>
        <end position="24"/>
    </location>
</feature>
<feature type="region of interest" description="Disordered" evidence="1">
    <location>
        <begin position="1"/>
        <end position="36"/>
    </location>
</feature>
<feature type="compositionally biased region" description="Gly residues" evidence="1">
    <location>
        <begin position="51"/>
        <end position="76"/>
    </location>
</feature>
<feature type="region of interest" description="Disordered" evidence="1">
    <location>
        <begin position="51"/>
        <end position="101"/>
    </location>
</feature>
<evidence type="ECO:0000256" key="1">
    <source>
        <dbReference type="SAM" id="MobiDB-lite"/>
    </source>
</evidence>
<feature type="region of interest" description="Disordered" evidence="1">
    <location>
        <begin position="153"/>
        <end position="187"/>
    </location>
</feature>
<dbReference type="RefSeq" id="WP_225566166.1">
    <property type="nucleotide sequence ID" value="NZ_JAIXCQ010000009.1"/>
</dbReference>
<keyword evidence="4" id="KW-1185">Reference proteome</keyword>
<keyword evidence="2" id="KW-1133">Transmembrane helix</keyword>
<keyword evidence="2" id="KW-0812">Transmembrane</keyword>
<accession>A0ABS7ZHB5</accession>
<proteinExistence type="predicted"/>
<feature type="compositionally biased region" description="Low complexity" evidence="1">
    <location>
        <begin position="174"/>
        <end position="186"/>
    </location>
</feature>
<organism evidence="3 4">
    <name type="scientific">Isoptericola luteus</name>
    <dbReference type="NCBI Taxonomy" id="2879484"/>
    <lineage>
        <taxon>Bacteria</taxon>
        <taxon>Bacillati</taxon>
        <taxon>Actinomycetota</taxon>
        <taxon>Actinomycetes</taxon>
        <taxon>Micrococcales</taxon>
        <taxon>Promicromonosporaceae</taxon>
        <taxon>Isoptericola</taxon>
    </lineage>
</organism>
<evidence type="ECO:0000313" key="3">
    <source>
        <dbReference type="EMBL" id="MCA5894407.1"/>
    </source>
</evidence>
<keyword evidence="2" id="KW-0472">Membrane</keyword>
<evidence type="ECO:0000313" key="4">
    <source>
        <dbReference type="Proteomes" id="UP001319870"/>
    </source>
</evidence>
<feature type="compositionally biased region" description="Gly residues" evidence="1">
    <location>
        <begin position="153"/>
        <end position="166"/>
    </location>
</feature>